<accession>A0A6U2GXE3</accession>
<comment type="subcellular location">
    <subcellularLocation>
        <location evidence="1">Membrane</location>
        <topology evidence="1">Single-pass type II membrane protein</topology>
    </subcellularLocation>
</comment>
<evidence type="ECO:0000256" key="5">
    <source>
        <dbReference type="ARBA" id="ARBA00022989"/>
    </source>
</evidence>
<keyword evidence="4" id="KW-0735">Signal-anchor</keyword>
<sequence length="388" mass="41164">MSESILHPATTPPHNTGDDDAMYLLPNTIRMLERFDHRQPVVLSDNLWYRVYGLKSQIFHPNPAAPRCLCCPSDADAGAQVRIPRWIPGGEHKQKRSLAARRSTSSAASVGNSIGDNIGDNVGDSIGDSVGDTIGNSIGADSEAGSNDDTGDAVRLAAGIDARGSSPEPTFLGPAPRRRRRRRSLSAVGGEDISFFRAAHTCGVCGTAAACASYNATGLGCLPSVAHGGAGMVFSRALLEALPSQKVWECLKSIPQLRESDKLLSVCLFQSGFAYTDPSCWHERGLAQQFTVFGGGTGGGSTSPSIAAEHVARQTCHPACVYQIKTQVSQHVAARHAGPMHSALIMAEAQNSWAMAAALLMAPTQTFNGTHSADPAMYEKYYRMEPPG</sequence>
<evidence type="ECO:0000313" key="8">
    <source>
        <dbReference type="EMBL" id="CAD8295978.1"/>
    </source>
</evidence>
<evidence type="ECO:0000256" key="1">
    <source>
        <dbReference type="ARBA" id="ARBA00004606"/>
    </source>
</evidence>
<feature type="compositionally biased region" description="Low complexity" evidence="7">
    <location>
        <begin position="100"/>
        <end position="109"/>
    </location>
</feature>
<evidence type="ECO:0000313" key="9">
    <source>
        <dbReference type="EMBL" id="CAD8295980.1"/>
    </source>
</evidence>
<dbReference type="PANTHER" id="PTHR23033:SF50">
    <property type="entry name" value="HEXOSYLTRANSFERASE"/>
    <property type="match status" value="1"/>
</dbReference>
<gene>
    <name evidence="8" type="ORF">CEUR00632_LOCUS13276</name>
    <name evidence="9" type="ORF">CEUR00632_LOCUS13277</name>
</gene>
<dbReference type="PANTHER" id="PTHR23033">
    <property type="entry name" value="BETA1,3-GALACTOSYLTRANSFERASE"/>
    <property type="match status" value="1"/>
</dbReference>
<evidence type="ECO:0000256" key="2">
    <source>
        <dbReference type="ARBA" id="ARBA00006462"/>
    </source>
</evidence>
<keyword evidence="6" id="KW-0472">Membrane</keyword>
<keyword evidence="5" id="KW-1133">Transmembrane helix</keyword>
<proteinExistence type="inferred from homology"/>
<comment type="similarity">
    <text evidence="2">Belongs to the glycosyltransferase 31 family. Beta3-Gal-T subfamily.</text>
</comment>
<dbReference type="InterPro" id="IPR026050">
    <property type="entry name" value="C1GALT1/C1GALT1_chp1"/>
</dbReference>
<evidence type="ECO:0000256" key="3">
    <source>
        <dbReference type="ARBA" id="ARBA00022692"/>
    </source>
</evidence>
<feature type="region of interest" description="Disordered" evidence="7">
    <location>
        <begin position="88"/>
        <end position="114"/>
    </location>
</feature>
<reference evidence="9" key="1">
    <citation type="submission" date="2021-01" db="EMBL/GenBank/DDBJ databases">
        <authorList>
            <person name="Corre E."/>
            <person name="Pelletier E."/>
            <person name="Niang G."/>
            <person name="Scheremetjew M."/>
            <person name="Finn R."/>
            <person name="Kale V."/>
            <person name="Holt S."/>
            <person name="Cochrane G."/>
            <person name="Meng A."/>
            <person name="Brown T."/>
            <person name="Cohen L."/>
        </authorList>
    </citation>
    <scope>NUCLEOTIDE SEQUENCE</scope>
    <source>
        <strain evidence="9">CCMP219</strain>
    </source>
</reference>
<keyword evidence="3" id="KW-0812">Transmembrane</keyword>
<feature type="region of interest" description="Disordered" evidence="7">
    <location>
        <begin position="159"/>
        <end position="182"/>
    </location>
</feature>
<evidence type="ECO:0000256" key="7">
    <source>
        <dbReference type="SAM" id="MobiDB-lite"/>
    </source>
</evidence>
<organism evidence="9">
    <name type="scientific">Chlamydomonas euryale</name>
    <dbReference type="NCBI Taxonomy" id="1486919"/>
    <lineage>
        <taxon>Eukaryota</taxon>
        <taxon>Viridiplantae</taxon>
        <taxon>Chlorophyta</taxon>
        <taxon>core chlorophytes</taxon>
        <taxon>Chlorophyceae</taxon>
        <taxon>CS clade</taxon>
        <taxon>Chlamydomonadales</taxon>
        <taxon>Chlamydomonadaceae</taxon>
        <taxon>Chlamydomonas</taxon>
    </lineage>
</organism>
<dbReference type="EMBL" id="HBEC01028783">
    <property type="protein sequence ID" value="CAD8295980.1"/>
    <property type="molecule type" value="Transcribed_RNA"/>
</dbReference>
<name>A0A6U2GXE3_9CHLO</name>
<evidence type="ECO:0000256" key="4">
    <source>
        <dbReference type="ARBA" id="ARBA00022968"/>
    </source>
</evidence>
<dbReference type="EMBL" id="HBEC01028782">
    <property type="protein sequence ID" value="CAD8295978.1"/>
    <property type="molecule type" value="Transcribed_RNA"/>
</dbReference>
<dbReference type="AlphaFoldDB" id="A0A6U2GXE3"/>
<evidence type="ECO:0000256" key="6">
    <source>
        <dbReference type="ARBA" id="ARBA00023136"/>
    </source>
</evidence>
<protein>
    <submittedName>
        <fullName evidence="9">Uncharacterized protein</fullName>
    </submittedName>
</protein>
<dbReference type="GO" id="GO:0016020">
    <property type="term" value="C:membrane"/>
    <property type="evidence" value="ECO:0007669"/>
    <property type="project" value="UniProtKB-SubCell"/>
</dbReference>